<organism evidence="1 2">
    <name type="scientific">Modicella reniformis</name>
    <dbReference type="NCBI Taxonomy" id="1440133"/>
    <lineage>
        <taxon>Eukaryota</taxon>
        <taxon>Fungi</taxon>
        <taxon>Fungi incertae sedis</taxon>
        <taxon>Mucoromycota</taxon>
        <taxon>Mortierellomycotina</taxon>
        <taxon>Mortierellomycetes</taxon>
        <taxon>Mortierellales</taxon>
        <taxon>Mortierellaceae</taxon>
        <taxon>Modicella</taxon>
    </lineage>
</organism>
<protein>
    <submittedName>
        <fullName evidence="1">Uncharacterized protein</fullName>
    </submittedName>
</protein>
<keyword evidence="2" id="KW-1185">Reference proteome</keyword>
<dbReference type="AlphaFoldDB" id="A0A9P6IN69"/>
<reference evidence="1" key="1">
    <citation type="journal article" date="2020" name="Fungal Divers.">
        <title>Resolving the Mortierellaceae phylogeny through synthesis of multi-gene phylogenetics and phylogenomics.</title>
        <authorList>
            <person name="Vandepol N."/>
            <person name="Liber J."/>
            <person name="Desiro A."/>
            <person name="Na H."/>
            <person name="Kennedy M."/>
            <person name="Barry K."/>
            <person name="Grigoriev I.V."/>
            <person name="Miller A.N."/>
            <person name="O'Donnell K."/>
            <person name="Stajich J.E."/>
            <person name="Bonito G."/>
        </authorList>
    </citation>
    <scope>NUCLEOTIDE SEQUENCE</scope>
    <source>
        <strain evidence="1">MES-2147</strain>
    </source>
</reference>
<proteinExistence type="predicted"/>
<dbReference type="EMBL" id="JAAAHW010009431">
    <property type="protein sequence ID" value="KAF9941107.1"/>
    <property type="molecule type" value="Genomic_DNA"/>
</dbReference>
<gene>
    <name evidence="1" type="ORF">BGZ65_005086</name>
</gene>
<accession>A0A9P6IN69</accession>
<dbReference type="Proteomes" id="UP000749646">
    <property type="component" value="Unassembled WGS sequence"/>
</dbReference>
<name>A0A9P6IN69_9FUNG</name>
<evidence type="ECO:0000313" key="1">
    <source>
        <dbReference type="EMBL" id="KAF9941107.1"/>
    </source>
</evidence>
<evidence type="ECO:0000313" key="2">
    <source>
        <dbReference type="Proteomes" id="UP000749646"/>
    </source>
</evidence>
<comment type="caution">
    <text evidence="1">The sequence shown here is derived from an EMBL/GenBank/DDBJ whole genome shotgun (WGS) entry which is preliminary data.</text>
</comment>
<sequence length="129" mass="14693">MALFPNGRLEVWRNIFHWCWEVNWDDQEVSVVDNPDPRGLFRLHHGTEGTLADAGSDQDIAEDTIKSSTDYKTFSIPFKRLIRPDIPADQVPKVVLQIIKGPKPGRCWLDGTKEANAQLGYQMLFAARL</sequence>